<feature type="coiled-coil region" evidence="3">
    <location>
        <begin position="41"/>
        <end position="68"/>
    </location>
</feature>
<dbReference type="EMBL" id="AWVJ01000042">
    <property type="protein sequence ID" value="ERK50731.1"/>
    <property type="molecule type" value="Genomic_DNA"/>
</dbReference>
<dbReference type="PATRIC" id="fig|1256908.3.peg.503"/>
<dbReference type="PRINTS" id="PR00080">
    <property type="entry name" value="SDRFAMILY"/>
</dbReference>
<dbReference type="PRINTS" id="PR00081">
    <property type="entry name" value="GDHRDH"/>
</dbReference>
<dbReference type="Pfam" id="PF13561">
    <property type="entry name" value="adh_short_C2"/>
    <property type="match status" value="1"/>
</dbReference>
<dbReference type="HOGENOM" id="CLU_010194_1_3_9"/>
<dbReference type="GeneID" id="42785359"/>
<evidence type="ECO:0000313" key="4">
    <source>
        <dbReference type="EMBL" id="ERK50731.1"/>
    </source>
</evidence>
<dbReference type="Gene3D" id="3.40.50.720">
    <property type="entry name" value="NAD(P)-binding Rossmann-like Domain"/>
    <property type="match status" value="1"/>
</dbReference>
<dbReference type="SUPFAM" id="SSF51735">
    <property type="entry name" value="NAD(P)-binding Rossmann-fold domains"/>
    <property type="match status" value="1"/>
</dbReference>
<evidence type="ECO:0000256" key="2">
    <source>
        <dbReference type="ARBA" id="ARBA00023002"/>
    </source>
</evidence>
<comment type="caution">
    <text evidence="4">The sequence shown here is derived from an EMBL/GenBank/DDBJ whole genome shotgun (WGS) entry which is preliminary data.</text>
</comment>
<keyword evidence="5" id="KW-1185">Reference proteome</keyword>
<dbReference type="AlphaFoldDB" id="U2Q2Y8"/>
<dbReference type="InterPro" id="IPR002347">
    <property type="entry name" value="SDR_fam"/>
</dbReference>
<evidence type="ECO:0000256" key="1">
    <source>
        <dbReference type="ARBA" id="ARBA00006484"/>
    </source>
</evidence>
<protein>
    <submittedName>
        <fullName evidence="4">Oxidoreductase, short chain dehydrogenase/reductase family protein</fullName>
    </submittedName>
</protein>
<keyword evidence="3" id="KW-0175">Coiled coil</keyword>
<evidence type="ECO:0000313" key="5">
    <source>
        <dbReference type="Proteomes" id="UP000016608"/>
    </source>
</evidence>
<evidence type="ECO:0000256" key="3">
    <source>
        <dbReference type="SAM" id="Coils"/>
    </source>
</evidence>
<dbReference type="GO" id="GO:0008206">
    <property type="term" value="P:bile acid metabolic process"/>
    <property type="evidence" value="ECO:0007669"/>
    <property type="project" value="UniProtKB-ARBA"/>
</dbReference>
<reference evidence="4 5" key="1">
    <citation type="submission" date="2013-06" db="EMBL/GenBank/DDBJ databases">
        <authorList>
            <person name="Weinstock G."/>
            <person name="Sodergren E."/>
            <person name="Lobos E.A."/>
            <person name="Fulton L."/>
            <person name="Fulton R."/>
            <person name="Courtney L."/>
            <person name="Fronick C."/>
            <person name="O'Laughlin M."/>
            <person name="Godfrey J."/>
            <person name="Wilson R.M."/>
            <person name="Miner T."/>
            <person name="Farmer C."/>
            <person name="Delehaunty K."/>
            <person name="Cordes M."/>
            <person name="Minx P."/>
            <person name="Tomlinson C."/>
            <person name="Chen J."/>
            <person name="Wollam A."/>
            <person name="Pepin K.H."/>
            <person name="Bhonagiri V."/>
            <person name="Zhang X."/>
            <person name="Warren W."/>
            <person name="Mitreva M."/>
            <person name="Mardis E.R."/>
            <person name="Wilson R.K."/>
        </authorList>
    </citation>
    <scope>NUCLEOTIDE SEQUENCE [LARGE SCALE GENOMIC DNA]</scope>
    <source>
        <strain evidence="4 5">ATCC 29099</strain>
    </source>
</reference>
<sequence>MRELEGKIAIVTGGIRGIGRGITEELMQEGASVLAAYFEAEEEAVLAMKELRQKAEEYQVRIEGLHVDISKVAEIERLFDYCEKELGKLDIFIANAGANIPRKPIFEHSEADFDRVCGVNFKGTYFCVKECGLRMNDNGRIVLISSSSVPYPVDGHSVYSPTKAAVEMLAHDAALEYGVRGITVNSVAPGVTLTHMAKDVLSPEFIQEVKEGTPLKKVGLPKDVAQAVVLLCSPKAEWINGQRITANGGSHF</sequence>
<dbReference type="RefSeq" id="WP_021737759.1">
    <property type="nucleotide sequence ID" value="NZ_KI271082.1"/>
</dbReference>
<accession>U2Q2Y8</accession>
<dbReference type="InterPro" id="IPR036291">
    <property type="entry name" value="NAD(P)-bd_dom_sf"/>
</dbReference>
<dbReference type="Proteomes" id="UP000016608">
    <property type="component" value="Unassembled WGS sequence"/>
</dbReference>
<name>U2Q2Y8_EUBRA</name>
<comment type="similarity">
    <text evidence="1">Belongs to the short-chain dehydrogenases/reductases (SDR) family.</text>
</comment>
<dbReference type="GO" id="GO:0016491">
    <property type="term" value="F:oxidoreductase activity"/>
    <property type="evidence" value="ECO:0007669"/>
    <property type="project" value="UniProtKB-KW"/>
</dbReference>
<dbReference type="PANTHER" id="PTHR43639:SF1">
    <property type="entry name" value="SHORT-CHAIN DEHYDROGENASE_REDUCTASE FAMILY PROTEIN"/>
    <property type="match status" value="1"/>
</dbReference>
<dbReference type="eggNOG" id="COG1028">
    <property type="taxonomic scope" value="Bacteria"/>
</dbReference>
<organism evidence="4 5">
    <name type="scientific">Eubacterium ramulus ATCC 29099</name>
    <dbReference type="NCBI Taxonomy" id="1256908"/>
    <lineage>
        <taxon>Bacteria</taxon>
        <taxon>Bacillati</taxon>
        <taxon>Bacillota</taxon>
        <taxon>Clostridia</taxon>
        <taxon>Eubacteriales</taxon>
        <taxon>Eubacteriaceae</taxon>
        <taxon>Eubacterium</taxon>
    </lineage>
</organism>
<dbReference type="FunFam" id="3.40.50.720:FF:000084">
    <property type="entry name" value="Short-chain dehydrogenase reductase"/>
    <property type="match status" value="1"/>
</dbReference>
<dbReference type="PANTHER" id="PTHR43639">
    <property type="entry name" value="OXIDOREDUCTASE, SHORT-CHAIN DEHYDROGENASE/REDUCTASE FAMILY (AFU_ORTHOLOGUE AFUA_5G02870)"/>
    <property type="match status" value="1"/>
</dbReference>
<proteinExistence type="inferred from homology"/>
<keyword evidence="2" id="KW-0560">Oxidoreductase</keyword>
<gene>
    <name evidence="4" type="ORF">HMPREF0373_00552</name>
</gene>